<dbReference type="AlphaFoldDB" id="A0AAV5MNK9"/>
<gene>
    <name evidence="2" type="ORF">SLEP1_g57809</name>
</gene>
<protein>
    <submittedName>
        <fullName evidence="2">Uncharacterized protein</fullName>
    </submittedName>
</protein>
<dbReference type="Proteomes" id="UP001054252">
    <property type="component" value="Unassembled WGS sequence"/>
</dbReference>
<proteinExistence type="predicted"/>
<evidence type="ECO:0000256" key="1">
    <source>
        <dbReference type="SAM" id="MobiDB-lite"/>
    </source>
</evidence>
<organism evidence="2 3">
    <name type="scientific">Rubroshorea leprosula</name>
    <dbReference type="NCBI Taxonomy" id="152421"/>
    <lineage>
        <taxon>Eukaryota</taxon>
        <taxon>Viridiplantae</taxon>
        <taxon>Streptophyta</taxon>
        <taxon>Embryophyta</taxon>
        <taxon>Tracheophyta</taxon>
        <taxon>Spermatophyta</taxon>
        <taxon>Magnoliopsida</taxon>
        <taxon>eudicotyledons</taxon>
        <taxon>Gunneridae</taxon>
        <taxon>Pentapetalae</taxon>
        <taxon>rosids</taxon>
        <taxon>malvids</taxon>
        <taxon>Malvales</taxon>
        <taxon>Dipterocarpaceae</taxon>
        <taxon>Rubroshorea</taxon>
    </lineage>
</organism>
<evidence type="ECO:0000313" key="3">
    <source>
        <dbReference type="Proteomes" id="UP001054252"/>
    </source>
</evidence>
<evidence type="ECO:0000313" key="2">
    <source>
        <dbReference type="EMBL" id="GKV51135.1"/>
    </source>
</evidence>
<sequence>MVNLGNSSTPLNDIQNLGNKRRMSTSSSSRANSNDNAGRSKPKALSIASQVPRIA</sequence>
<feature type="region of interest" description="Disordered" evidence="1">
    <location>
        <begin position="1"/>
        <end position="55"/>
    </location>
</feature>
<accession>A0AAV5MNK9</accession>
<comment type="caution">
    <text evidence="2">The sequence shown here is derived from an EMBL/GenBank/DDBJ whole genome shotgun (WGS) entry which is preliminary data.</text>
</comment>
<name>A0AAV5MNK9_9ROSI</name>
<feature type="compositionally biased region" description="Polar residues" evidence="1">
    <location>
        <begin position="1"/>
        <end position="18"/>
    </location>
</feature>
<keyword evidence="3" id="KW-1185">Reference proteome</keyword>
<feature type="compositionally biased region" description="Low complexity" evidence="1">
    <location>
        <begin position="24"/>
        <end position="39"/>
    </location>
</feature>
<dbReference type="EMBL" id="BPVZ01000440">
    <property type="protein sequence ID" value="GKV51135.1"/>
    <property type="molecule type" value="Genomic_DNA"/>
</dbReference>
<reference evidence="2 3" key="1">
    <citation type="journal article" date="2021" name="Commun. Biol.">
        <title>The genome of Shorea leprosula (Dipterocarpaceae) highlights the ecological relevance of drought in aseasonal tropical rainforests.</title>
        <authorList>
            <person name="Ng K.K.S."/>
            <person name="Kobayashi M.J."/>
            <person name="Fawcett J.A."/>
            <person name="Hatakeyama M."/>
            <person name="Paape T."/>
            <person name="Ng C.H."/>
            <person name="Ang C.C."/>
            <person name="Tnah L.H."/>
            <person name="Lee C.T."/>
            <person name="Nishiyama T."/>
            <person name="Sese J."/>
            <person name="O'Brien M.J."/>
            <person name="Copetti D."/>
            <person name="Mohd Noor M.I."/>
            <person name="Ong R.C."/>
            <person name="Putra M."/>
            <person name="Sireger I.Z."/>
            <person name="Indrioko S."/>
            <person name="Kosugi Y."/>
            <person name="Izuno A."/>
            <person name="Isagi Y."/>
            <person name="Lee S.L."/>
            <person name="Shimizu K.K."/>
        </authorList>
    </citation>
    <scope>NUCLEOTIDE SEQUENCE [LARGE SCALE GENOMIC DNA]</scope>
    <source>
        <strain evidence="2">214</strain>
    </source>
</reference>